<dbReference type="SMART" id="SM00220">
    <property type="entry name" value="S_TKc"/>
    <property type="match status" value="1"/>
</dbReference>
<dbReference type="PROSITE" id="PS50011">
    <property type="entry name" value="PROTEIN_KINASE_DOM"/>
    <property type="match status" value="1"/>
</dbReference>
<evidence type="ECO:0000256" key="3">
    <source>
        <dbReference type="ARBA" id="ARBA00022679"/>
    </source>
</evidence>
<feature type="domain" description="Protein kinase" evidence="9">
    <location>
        <begin position="1"/>
        <end position="226"/>
    </location>
</feature>
<dbReference type="InterPro" id="IPR000719">
    <property type="entry name" value="Prot_kinase_dom"/>
</dbReference>
<sequence length="228" mass="26027">MEDMSVLTAFVEAEQADPVPRKVVSAERTIYGSRKFRHPRAPAFGSLVLCDFGEARVGSTFSYEETQPAVYKSPEVLLQLQWNNMVDIWNVACMAWDMLQGQHLFDGHDEVGYHNNRVHIGEMVGLLGHPPVDLQHRSANSWRVFDDGGNKTILYKLSLAKAQLWKLTIGIGQWRGNPPLSLDSLEDRVTRPSQSKSEFLAFLRSMMTWRPEERKTARQLLADPWLMN</sequence>
<comment type="caution">
    <text evidence="10">The sequence shown here is derived from an EMBL/GenBank/DDBJ whole genome shotgun (WGS) entry which is preliminary data.</text>
</comment>
<keyword evidence="6" id="KW-0067">ATP-binding</keyword>
<dbReference type="Proteomes" id="UP001271007">
    <property type="component" value="Unassembled WGS sequence"/>
</dbReference>
<accession>A0AAJ0GHT1</accession>
<organism evidence="10 11">
    <name type="scientific">Extremus antarcticus</name>
    <dbReference type="NCBI Taxonomy" id="702011"/>
    <lineage>
        <taxon>Eukaryota</taxon>
        <taxon>Fungi</taxon>
        <taxon>Dikarya</taxon>
        <taxon>Ascomycota</taxon>
        <taxon>Pezizomycotina</taxon>
        <taxon>Dothideomycetes</taxon>
        <taxon>Dothideomycetidae</taxon>
        <taxon>Mycosphaerellales</taxon>
        <taxon>Extremaceae</taxon>
        <taxon>Extremus</taxon>
    </lineage>
</organism>
<evidence type="ECO:0000256" key="2">
    <source>
        <dbReference type="ARBA" id="ARBA00022527"/>
    </source>
</evidence>
<keyword evidence="5" id="KW-0418">Kinase</keyword>
<dbReference type="AlphaFoldDB" id="A0AAJ0GHT1"/>
<keyword evidence="4" id="KW-0547">Nucleotide-binding</keyword>
<protein>
    <recommendedName>
        <fullName evidence="1">non-specific serine/threonine protein kinase</fullName>
        <ecNumber evidence="1">2.7.11.1</ecNumber>
    </recommendedName>
</protein>
<dbReference type="GO" id="GO:0005524">
    <property type="term" value="F:ATP binding"/>
    <property type="evidence" value="ECO:0007669"/>
    <property type="project" value="UniProtKB-KW"/>
</dbReference>
<dbReference type="GO" id="GO:0004674">
    <property type="term" value="F:protein serine/threonine kinase activity"/>
    <property type="evidence" value="ECO:0007669"/>
    <property type="project" value="UniProtKB-KW"/>
</dbReference>
<evidence type="ECO:0000256" key="8">
    <source>
        <dbReference type="ARBA" id="ARBA00048679"/>
    </source>
</evidence>
<evidence type="ECO:0000256" key="4">
    <source>
        <dbReference type="ARBA" id="ARBA00022741"/>
    </source>
</evidence>
<dbReference type="PANTHER" id="PTHR47634:SF9">
    <property type="entry name" value="PROTEIN KINASE DOMAIN-CONTAINING PROTEIN-RELATED"/>
    <property type="match status" value="1"/>
</dbReference>
<dbReference type="Pfam" id="PF00069">
    <property type="entry name" value="Pkinase"/>
    <property type="match status" value="1"/>
</dbReference>
<keyword evidence="3" id="KW-0808">Transferase</keyword>
<comment type="catalytic activity">
    <reaction evidence="7">
        <text>L-threonyl-[protein] + ATP = O-phospho-L-threonyl-[protein] + ADP + H(+)</text>
        <dbReference type="Rhea" id="RHEA:46608"/>
        <dbReference type="Rhea" id="RHEA-COMP:11060"/>
        <dbReference type="Rhea" id="RHEA-COMP:11605"/>
        <dbReference type="ChEBI" id="CHEBI:15378"/>
        <dbReference type="ChEBI" id="CHEBI:30013"/>
        <dbReference type="ChEBI" id="CHEBI:30616"/>
        <dbReference type="ChEBI" id="CHEBI:61977"/>
        <dbReference type="ChEBI" id="CHEBI:456216"/>
        <dbReference type="EC" id="2.7.11.1"/>
    </reaction>
</comment>
<evidence type="ECO:0000259" key="9">
    <source>
        <dbReference type="PROSITE" id="PS50011"/>
    </source>
</evidence>
<dbReference type="Gene3D" id="1.10.510.10">
    <property type="entry name" value="Transferase(Phosphotransferase) domain 1"/>
    <property type="match status" value="1"/>
</dbReference>
<reference evidence="10" key="1">
    <citation type="submission" date="2023-04" db="EMBL/GenBank/DDBJ databases">
        <title>Black Yeasts Isolated from many extreme environments.</title>
        <authorList>
            <person name="Coleine C."/>
            <person name="Stajich J.E."/>
            <person name="Selbmann L."/>
        </authorList>
    </citation>
    <scope>NUCLEOTIDE SEQUENCE</scope>
    <source>
        <strain evidence="10">CCFEE 5312</strain>
    </source>
</reference>
<evidence type="ECO:0000256" key="5">
    <source>
        <dbReference type="ARBA" id="ARBA00022777"/>
    </source>
</evidence>
<dbReference type="InterPro" id="IPR051334">
    <property type="entry name" value="SRPK"/>
</dbReference>
<dbReference type="EC" id="2.7.11.1" evidence="1"/>
<dbReference type="PANTHER" id="PTHR47634">
    <property type="entry name" value="PROTEIN KINASE DOMAIN-CONTAINING PROTEIN-RELATED"/>
    <property type="match status" value="1"/>
</dbReference>
<name>A0AAJ0GHT1_9PEZI</name>
<dbReference type="EMBL" id="JAWDJX010000002">
    <property type="protein sequence ID" value="KAK3057780.1"/>
    <property type="molecule type" value="Genomic_DNA"/>
</dbReference>
<proteinExistence type="predicted"/>
<dbReference type="GO" id="GO:0000245">
    <property type="term" value="P:spliceosomal complex assembly"/>
    <property type="evidence" value="ECO:0007669"/>
    <property type="project" value="TreeGrafter"/>
</dbReference>
<comment type="catalytic activity">
    <reaction evidence="8">
        <text>L-seryl-[protein] + ATP = O-phospho-L-seryl-[protein] + ADP + H(+)</text>
        <dbReference type="Rhea" id="RHEA:17989"/>
        <dbReference type="Rhea" id="RHEA-COMP:9863"/>
        <dbReference type="Rhea" id="RHEA-COMP:11604"/>
        <dbReference type="ChEBI" id="CHEBI:15378"/>
        <dbReference type="ChEBI" id="CHEBI:29999"/>
        <dbReference type="ChEBI" id="CHEBI:30616"/>
        <dbReference type="ChEBI" id="CHEBI:83421"/>
        <dbReference type="ChEBI" id="CHEBI:456216"/>
        <dbReference type="EC" id="2.7.11.1"/>
    </reaction>
</comment>
<keyword evidence="2" id="KW-0723">Serine/threonine-protein kinase</keyword>
<evidence type="ECO:0000256" key="7">
    <source>
        <dbReference type="ARBA" id="ARBA00047899"/>
    </source>
</evidence>
<evidence type="ECO:0000256" key="1">
    <source>
        <dbReference type="ARBA" id="ARBA00012513"/>
    </source>
</evidence>
<keyword evidence="11" id="KW-1185">Reference proteome</keyword>
<evidence type="ECO:0000256" key="6">
    <source>
        <dbReference type="ARBA" id="ARBA00022840"/>
    </source>
</evidence>
<gene>
    <name evidence="10" type="ORF">LTR09_000855</name>
</gene>
<dbReference type="InterPro" id="IPR011009">
    <property type="entry name" value="Kinase-like_dom_sf"/>
</dbReference>
<dbReference type="SUPFAM" id="SSF56112">
    <property type="entry name" value="Protein kinase-like (PK-like)"/>
    <property type="match status" value="1"/>
</dbReference>
<evidence type="ECO:0000313" key="11">
    <source>
        <dbReference type="Proteomes" id="UP001271007"/>
    </source>
</evidence>
<dbReference type="GO" id="GO:0050684">
    <property type="term" value="P:regulation of mRNA processing"/>
    <property type="evidence" value="ECO:0007669"/>
    <property type="project" value="TreeGrafter"/>
</dbReference>
<evidence type="ECO:0000313" key="10">
    <source>
        <dbReference type="EMBL" id="KAK3057780.1"/>
    </source>
</evidence>